<feature type="transmembrane region" description="Helical" evidence="7">
    <location>
        <begin position="150"/>
        <end position="170"/>
    </location>
</feature>
<feature type="transmembrane region" description="Helical" evidence="7">
    <location>
        <begin position="121"/>
        <end position="138"/>
    </location>
</feature>
<evidence type="ECO:0000256" key="3">
    <source>
        <dbReference type="ARBA" id="ARBA00022692"/>
    </source>
</evidence>
<name>A0AAX6MG69_9PEZI</name>
<dbReference type="AlphaFoldDB" id="A0AAX6MG69"/>
<evidence type="ECO:0000259" key="8">
    <source>
        <dbReference type="PROSITE" id="PS50850"/>
    </source>
</evidence>
<dbReference type="Proteomes" id="UP001369815">
    <property type="component" value="Unassembled WGS sequence"/>
</dbReference>
<protein>
    <recommendedName>
        <fullName evidence="8">Major facilitator superfamily (MFS) profile domain-containing protein</fullName>
    </recommendedName>
</protein>
<dbReference type="InterPro" id="IPR020846">
    <property type="entry name" value="MFS_dom"/>
</dbReference>
<dbReference type="PANTHER" id="PTHR23501:SF193">
    <property type="entry name" value="MULTIDRUG TRANSPORTER, PUTATIVE (AFU_ORTHOLOGUE AFUA_8G00940)-RELATED"/>
    <property type="match status" value="1"/>
</dbReference>
<keyword evidence="3 7" id="KW-0812">Transmembrane</keyword>
<feature type="transmembrane region" description="Helical" evidence="7">
    <location>
        <begin position="388"/>
        <end position="409"/>
    </location>
</feature>
<feature type="transmembrane region" description="Helical" evidence="7">
    <location>
        <begin position="314"/>
        <end position="331"/>
    </location>
</feature>
<reference evidence="9 10" key="1">
    <citation type="journal article" date="2024" name="Front Chem Biol">
        <title>Unveiling the potential of Daldinia eschscholtzii MFLUCC 19-0629 through bioactivity and bioinformatics studies for enhanced sustainable agriculture production.</title>
        <authorList>
            <person name="Brooks S."/>
            <person name="Weaver J.A."/>
            <person name="Klomchit A."/>
            <person name="Alharthi S.A."/>
            <person name="Onlamun T."/>
            <person name="Nurani R."/>
            <person name="Vong T.K."/>
            <person name="Alberti F."/>
            <person name="Greco C."/>
        </authorList>
    </citation>
    <scope>NUCLEOTIDE SEQUENCE [LARGE SCALE GENOMIC DNA]</scope>
    <source>
        <strain evidence="9">MFLUCC 19-0629</strain>
    </source>
</reference>
<feature type="transmembrane region" description="Helical" evidence="7">
    <location>
        <begin position="281"/>
        <end position="302"/>
    </location>
</feature>
<feature type="transmembrane region" description="Helical" evidence="7">
    <location>
        <begin position="83"/>
        <end position="109"/>
    </location>
</feature>
<comment type="similarity">
    <text evidence="2">Belongs to the major facilitator superfamily. TCR/Tet family.</text>
</comment>
<evidence type="ECO:0000256" key="2">
    <source>
        <dbReference type="ARBA" id="ARBA00007520"/>
    </source>
</evidence>
<dbReference type="SUPFAM" id="SSF103473">
    <property type="entry name" value="MFS general substrate transporter"/>
    <property type="match status" value="1"/>
</dbReference>
<keyword evidence="10" id="KW-1185">Reference proteome</keyword>
<sequence>MGGNNGNDWKGPRTLVSGEEGYVTSSSLSFQEREKGNAPDPNAAVLATSDAKNPDAATTNSLTSDGALVEGAESKEYITGYKLALLLFSVTTFFFLLMLDMSIISTAVPQITSDFHSLQDIGWYSGAYQLAGATLQPLTGKLYTRVRAKWVFLFFFLIFEVGSLICAVSQSSVMFIIGRTVAGVGSSGLQNGALTVISGAVPLDKQPVYVAFIMAFGQIGLIAGPLIGGVFTQYVTWRWCFYINLPLGGLAGLFLALMNVPDRTIKPQVSLKLLRKIIPQLDLVGFAIFAPAAVMFLLALQFGSSEYPWNSSTVIGLFVGAGVTFPIFLWWEHREGDKAMIPYSMVRKRVVWVSAIYSSALMTSIFVGAQFFPIYFQSVKGVGPTMSGVNMLPSILSSVVLILISGALLSRLGYYIPWGAFAGGATAIAAGMISMWGPDTSTAFWIGTQILYGARGCGIQIGLIAIQNNLSPAQSALGIAFLIFCQNFSAAVFSVVANTIFQQTLQRQIVILAPSIDPALALAAGGSAEAVRALAPPDSPELRGVLLAFSKAFDTTAYLLIAAASLSFVSSWWMGWVDVRKKKQPEKGEA</sequence>
<dbReference type="InterPro" id="IPR036259">
    <property type="entry name" value="MFS_trans_sf"/>
</dbReference>
<feature type="region of interest" description="Disordered" evidence="6">
    <location>
        <begin position="1"/>
        <end position="59"/>
    </location>
</feature>
<evidence type="ECO:0000313" key="9">
    <source>
        <dbReference type="EMBL" id="KAK6951650.1"/>
    </source>
</evidence>
<evidence type="ECO:0000256" key="6">
    <source>
        <dbReference type="SAM" id="MobiDB-lite"/>
    </source>
</evidence>
<evidence type="ECO:0000256" key="1">
    <source>
        <dbReference type="ARBA" id="ARBA00004141"/>
    </source>
</evidence>
<evidence type="ECO:0000256" key="4">
    <source>
        <dbReference type="ARBA" id="ARBA00022989"/>
    </source>
</evidence>
<dbReference type="PROSITE" id="PS50850">
    <property type="entry name" value="MFS"/>
    <property type="match status" value="1"/>
</dbReference>
<proteinExistence type="inferred from homology"/>
<feature type="transmembrane region" description="Helical" evidence="7">
    <location>
        <begin position="351"/>
        <end position="376"/>
    </location>
</feature>
<dbReference type="CDD" id="cd17502">
    <property type="entry name" value="MFS_Azr1_MDR_like"/>
    <property type="match status" value="1"/>
</dbReference>
<dbReference type="Pfam" id="PF07690">
    <property type="entry name" value="MFS_1"/>
    <property type="match status" value="1"/>
</dbReference>
<gene>
    <name evidence="9" type="ORF">Daesc_006173</name>
</gene>
<feature type="transmembrane region" description="Helical" evidence="7">
    <location>
        <begin position="416"/>
        <end position="437"/>
    </location>
</feature>
<feature type="domain" description="Major facilitator superfamily (MFS) profile" evidence="8">
    <location>
        <begin position="86"/>
        <end position="582"/>
    </location>
</feature>
<evidence type="ECO:0000313" key="10">
    <source>
        <dbReference type="Proteomes" id="UP001369815"/>
    </source>
</evidence>
<organism evidence="9 10">
    <name type="scientific">Daldinia eschscholtzii</name>
    <dbReference type="NCBI Taxonomy" id="292717"/>
    <lineage>
        <taxon>Eukaryota</taxon>
        <taxon>Fungi</taxon>
        <taxon>Dikarya</taxon>
        <taxon>Ascomycota</taxon>
        <taxon>Pezizomycotina</taxon>
        <taxon>Sordariomycetes</taxon>
        <taxon>Xylariomycetidae</taxon>
        <taxon>Xylariales</taxon>
        <taxon>Hypoxylaceae</taxon>
        <taxon>Daldinia</taxon>
    </lineage>
</organism>
<comment type="caution">
    <text evidence="9">The sequence shown here is derived from an EMBL/GenBank/DDBJ whole genome shotgun (WGS) entry which is preliminary data.</text>
</comment>
<keyword evidence="5 7" id="KW-0472">Membrane</keyword>
<feature type="transmembrane region" description="Helical" evidence="7">
    <location>
        <begin position="241"/>
        <end position="260"/>
    </location>
</feature>
<evidence type="ECO:0000256" key="5">
    <source>
        <dbReference type="ARBA" id="ARBA00023136"/>
    </source>
</evidence>
<feature type="transmembrane region" description="Helical" evidence="7">
    <location>
        <begin position="209"/>
        <end position="235"/>
    </location>
</feature>
<feature type="transmembrane region" description="Helical" evidence="7">
    <location>
        <begin position="176"/>
        <end position="197"/>
    </location>
</feature>
<feature type="transmembrane region" description="Helical" evidence="7">
    <location>
        <begin position="478"/>
        <end position="501"/>
    </location>
</feature>
<dbReference type="EMBL" id="JBANMG010000006">
    <property type="protein sequence ID" value="KAK6951650.1"/>
    <property type="molecule type" value="Genomic_DNA"/>
</dbReference>
<dbReference type="GO" id="GO:0022857">
    <property type="term" value="F:transmembrane transporter activity"/>
    <property type="evidence" value="ECO:0007669"/>
    <property type="project" value="InterPro"/>
</dbReference>
<accession>A0AAX6MG69</accession>
<dbReference type="GO" id="GO:0005886">
    <property type="term" value="C:plasma membrane"/>
    <property type="evidence" value="ECO:0007669"/>
    <property type="project" value="TreeGrafter"/>
</dbReference>
<comment type="subcellular location">
    <subcellularLocation>
        <location evidence="1">Membrane</location>
        <topology evidence="1">Multi-pass membrane protein</topology>
    </subcellularLocation>
</comment>
<dbReference type="InterPro" id="IPR011701">
    <property type="entry name" value="MFS"/>
</dbReference>
<feature type="transmembrane region" description="Helical" evidence="7">
    <location>
        <begin position="557"/>
        <end position="577"/>
    </location>
</feature>
<evidence type="ECO:0000256" key="7">
    <source>
        <dbReference type="SAM" id="Phobius"/>
    </source>
</evidence>
<dbReference type="PANTHER" id="PTHR23501">
    <property type="entry name" value="MAJOR FACILITATOR SUPERFAMILY"/>
    <property type="match status" value="1"/>
</dbReference>
<keyword evidence="4 7" id="KW-1133">Transmembrane helix</keyword>
<dbReference type="Gene3D" id="1.20.1250.20">
    <property type="entry name" value="MFS general substrate transporter like domains"/>
    <property type="match status" value="2"/>
</dbReference>